<gene>
    <name evidence="2" type="ORF">C9940_01435</name>
</gene>
<reference evidence="2" key="1">
    <citation type="submission" date="2018-03" db="EMBL/GenBank/DDBJ databases">
        <title>Cross-interface Injection: A General Nanoliter Liquid Handling Method Applied to Single Cells Genome Amplification Automated Nanoliter Liquid Handling Applied to Single Cell Multiple Displacement Amplification.</title>
        <authorList>
            <person name="Yun J."/>
            <person name="Xu P."/>
            <person name="Xu J."/>
            <person name="Dai X."/>
            <person name="Wang Y."/>
            <person name="Zheng X."/>
            <person name="Cao C."/>
            <person name="Yi Q."/>
            <person name="Zhu Y."/>
            <person name="Wang L."/>
            <person name="Dong Z."/>
            <person name="Huang Y."/>
            <person name="Huang L."/>
            <person name="Du W."/>
        </authorList>
    </citation>
    <scope>NUCLEOTIDE SEQUENCE [LARGE SCALE GENOMIC DNA]</scope>
    <source>
        <strain evidence="2">Z-D3-2</strain>
    </source>
</reference>
<dbReference type="Pfam" id="PF11154">
    <property type="entry name" value="DUF2934"/>
    <property type="match status" value="1"/>
</dbReference>
<dbReference type="AlphaFoldDB" id="A0A2T4CYW4"/>
<feature type="region of interest" description="Disordered" evidence="1">
    <location>
        <begin position="1"/>
        <end position="20"/>
    </location>
</feature>
<evidence type="ECO:0000313" key="2">
    <source>
        <dbReference type="EMBL" id="PTB86668.1"/>
    </source>
</evidence>
<evidence type="ECO:0000256" key="1">
    <source>
        <dbReference type="SAM" id="MobiDB-lite"/>
    </source>
</evidence>
<name>A0A2T4CYW4_9GAMM</name>
<accession>A0A2T4CYW4</accession>
<proteinExistence type="predicted"/>
<sequence>MAKTQTKSKNASAQLPDSNQAFTTTHHKMIEEAAYYIAEKRNFDGERELDDWLEAERTINQSIE</sequence>
<dbReference type="InterPro" id="IPR021327">
    <property type="entry name" value="DUF2934"/>
</dbReference>
<protein>
    <submittedName>
        <fullName evidence="2">Small acid-soluble spore P family protein</fullName>
    </submittedName>
</protein>
<organism evidence="2">
    <name type="scientific">Pseudidiomarina aestuarii</name>
    <dbReference type="NCBI Taxonomy" id="624146"/>
    <lineage>
        <taxon>Bacteria</taxon>
        <taxon>Pseudomonadati</taxon>
        <taxon>Pseudomonadota</taxon>
        <taxon>Gammaproteobacteria</taxon>
        <taxon>Alteromonadales</taxon>
        <taxon>Idiomarinaceae</taxon>
        <taxon>Pseudidiomarina</taxon>
    </lineage>
</organism>
<comment type="caution">
    <text evidence="2">The sequence shown here is derived from an EMBL/GenBank/DDBJ whole genome shotgun (WGS) entry which is preliminary data.</text>
</comment>
<dbReference type="EMBL" id="PYVN01000008">
    <property type="protein sequence ID" value="PTB86668.1"/>
    <property type="molecule type" value="Genomic_DNA"/>
</dbReference>